<evidence type="ECO:0000313" key="1">
    <source>
        <dbReference type="EMBL" id="TFK60043.1"/>
    </source>
</evidence>
<evidence type="ECO:0000313" key="2">
    <source>
        <dbReference type="Proteomes" id="UP000308600"/>
    </source>
</evidence>
<feature type="non-terminal residue" evidence="1">
    <location>
        <position position="745"/>
    </location>
</feature>
<name>A0ACD3A312_9AGAR</name>
<organism evidence="1 2">
    <name type="scientific">Pluteus cervinus</name>
    <dbReference type="NCBI Taxonomy" id="181527"/>
    <lineage>
        <taxon>Eukaryota</taxon>
        <taxon>Fungi</taxon>
        <taxon>Dikarya</taxon>
        <taxon>Basidiomycota</taxon>
        <taxon>Agaricomycotina</taxon>
        <taxon>Agaricomycetes</taxon>
        <taxon>Agaricomycetidae</taxon>
        <taxon>Agaricales</taxon>
        <taxon>Pluteineae</taxon>
        <taxon>Pluteaceae</taxon>
        <taxon>Pluteus</taxon>
    </lineage>
</organism>
<proteinExistence type="predicted"/>
<dbReference type="EMBL" id="ML208841">
    <property type="protein sequence ID" value="TFK60043.1"/>
    <property type="molecule type" value="Genomic_DNA"/>
</dbReference>
<dbReference type="Proteomes" id="UP000308600">
    <property type="component" value="Unassembled WGS sequence"/>
</dbReference>
<gene>
    <name evidence="1" type="ORF">BDN72DRAFT_553410</name>
</gene>
<reference evidence="1 2" key="1">
    <citation type="journal article" date="2019" name="Nat. Ecol. Evol.">
        <title>Megaphylogeny resolves global patterns of mushroom evolution.</title>
        <authorList>
            <person name="Varga T."/>
            <person name="Krizsan K."/>
            <person name="Foldi C."/>
            <person name="Dima B."/>
            <person name="Sanchez-Garcia M."/>
            <person name="Sanchez-Ramirez S."/>
            <person name="Szollosi G.J."/>
            <person name="Szarkandi J.G."/>
            <person name="Papp V."/>
            <person name="Albert L."/>
            <person name="Andreopoulos W."/>
            <person name="Angelini C."/>
            <person name="Antonin V."/>
            <person name="Barry K.W."/>
            <person name="Bougher N.L."/>
            <person name="Buchanan P."/>
            <person name="Buyck B."/>
            <person name="Bense V."/>
            <person name="Catcheside P."/>
            <person name="Chovatia M."/>
            <person name="Cooper J."/>
            <person name="Damon W."/>
            <person name="Desjardin D."/>
            <person name="Finy P."/>
            <person name="Geml J."/>
            <person name="Haridas S."/>
            <person name="Hughes K."/>
            <person name="Justo A."/>
            <person name="Karasinski D."/>
            <person name="Kautmanova I."/>
            <person name="Kiss B."/>
            <person name="Kocsube S."/>
            <person name="Kotiranta H."/>
            <person name="LaButti K.M."/>
            <person name="Lechner B.E."/>
            <person name="Liimatainen K."/>
            <person name="Lipzen A."/>
            <person name="Lukacs Z."/>
            <person name="Mihaltcheva S."/>
            <person name="Morgado L.N."/>
            <person name="Niskanen T."/>
            <person name="Noordeloos M.E."/>
            <person name="Ohm R.A."/>
            <person name="Ortiz-Santana B."/>
            <person name="Ovrebo C."/>
            <person name="Racz N."/>
            <person name="Riley R."/>
            <person name="Savchenko A."/>
            <person name="Shiryaev A."/>
            <person name="Soop K."/>
            <person name="Spirin V."/>
            <person name="Szebenyi C."/>
            <person name="Tomsovsky M."/>
            <person name="Tulloss R.E."/>
            <person name="Uehling J."/>
            <person name="Grigoriev I.V."/>
            <person name="Vagvolgyi C."/>
            <person name="Papp T."/>
            <person name="Martin F.M."/>
            <person name="Miettinen O."/>
            <person name="Hibbett D.S."/>
            <person name="Nagy L.G."/>
        </authorList>
    </citation>
    <scope>NUCLEOTIDE SEQUENCE [LARGE SCALE GENOMIC DNA]</scope>
    <source>
        <strain evidence="1 2">NL-1719</strain>
    </source>
</reference>
<accession>A0ACD3A312</accession>
<keyword evidence="2" id="KW-1185">Reference proteome</keyword>
<protein>
    <submittedName>
        <fullName evidence="1">Uncharacterized protein</fullName>
    </submittedName>
</protein>
<sequence>MMKRFIVQVLLGAVTYAHASTPPIDRRAIVSRYNPSRNASSTTTPMQVGNGNFAFGADVTGLQTFQPFAIMSSWGWKNDSLPPGKTWADVENYRGASWPNHGRPVEYDFAGPDSDLAIQQWLISNPNRANLGRVGLVFLSGSTSNSAIDTPQVIEVKESDLTDIKQTLDLWTGMITSQFSWSGTPITVQVASSQDSDTIGIKIMSPLLHRGRLGLFLDFPWNDGSAKFSAPFVGNWTAVDLHTTTLTRGGTTSAGQTATSTHVQAEVTHQLVSSVFYTSIGGDPFKITRDSPTLHRYSIFPSNSSTDSFSLSLLYSPNSSFHHTSPHATSAPSVEDPKAVFASSVRGWEDFWTESGFVDVVTGSTDERADELQRRVILSRYLMRVNEAGNDPPQESGLVNNGWYGKFHMEMYFWHSCHWALWGNWDLLHRSTSIYSRFLPTSQSRAAVQQGWPAPAGARWPKMTDPSGRSAPGTINNLLIWQQPHPLIFAEYEWRSSPTNKTLEKWAEIISETAQWMADFAWWNDTTSVFDLGPPMYVVSEDTNPNITQNPAFELAYWKFGMELAEGWLNRLGLDVPAKWGQVKKGLAKLPIGEDGLYQVYEGIEDFWDDPQFTSNHPTLVGLHGWLPQTEGLDLQKAKSTAEKVWTHWNITDCWGWDFPMLAMSAARNGDTSKAIDWLLRPDFQFDDVGMPVGGVQVPTPYFPGAGALLYSVAMMSAGWDRDEPLGVAPGFPRNNRWSVRVEGI</sequence>